<protein>
    <submittedName>
        <fullName evidence="1">Peptidoglycan biosynthesis/recognition protein</fullName>
    </submittedName>
</protein>
<dbReference type="RefSeq" id="WP_159453344.1">
    <property type="nucleotide sequence ID" value="NZ_FXAP01000002.1"/>
</dbReference>
<comment type="caution">
    <text evidence="1">The sequence shown here is derived from an EMBL/GenBank/DDBJ whole genome shotgun (WGS) entry which is preliminary data.</text>
</comment>
<dbReference type="Pfam" id="PF04339">
    <property type="entry name" value="FemAB_like"/>
    <property type="match status" value="1"/>
</dbReference>
<evidence type="ECO:0000313" key="2">
    <source>
        <dbReference type="Proteomes" id="UP000266915"/>
    </source>
</evidence>
<gene>
    <name evidence="1" type="ORF">EDD42_3601</name>
</gene>
<dbReference type="SUPFAM" id="SSF55729">
    <property type="entry name" value="Acyl-CoA N-acyltransferases (Nat)"/>
    <property type="match status" value="1"/>
</dbReference>
<keyword evidence="2" id="KW-1185">Reference proteome</keyword>
<accession>A0A3N2C7T2</accession>
<name>A0A3N2C7T2_9MICO</name>
<reference evidence="1 2" key="1">
    <citation type="submission" date="2018-11" db="EMBL/GenBank/DDBJ databases">
        <title>Sequencing the genomes of 1000 actinobacteria strains.</title>
        <authorList>
            <person name="Klenk H.-P."/>
        </authorList>
    </citation>
    <scope>NUCLEOTIDE SEQUENCE [LARGE SCALE GENOMIC DNA]</scope>
    <source>
        <strain evidence="1 2">DSM 14012</strain>
    </source>
</reference>
<evidence type="ECO:0000313" key="1">
    <source>
        <dbReference type="EMBL" id="ROR83490.1"/>
    </source>
</evidence>
<dbReference type="InterPro" id="IPR016181">
    <property type="entry name" value="Acyl_CoA_acyltransferase"/>
</dbReference>
<sequence length="371" mass="40546">MNHLSVQRAADPTSLPGWDQLGANASFYACARWLAYADVASGASSEYLVTRANDLTIAALSIHRLDGGFGAEYNPAIAIPDACLSSNAVLIGGYRGYRSSVLKASRADVSAAVTRTIDEGVRDAEWWWPHLTFHDASFLQRAFAAEGRDTSLNFIGVDHSVRSRASFESHVTHLPSKQRRTNARREHSIARELGIRVKRLRLAECWDSLVPLLAGVEAKYGNNPELARLRRLVRLQAEHLDDIAMVFGCEDTEGRLIGFSLCYRGANELALRIVGFDYDHLRGGEYSLVAIYEPLVYAAEHGIRNVHLGIDSDEAKVRRGSVLEPLWAVSSHGESAHAASVARARSIAAGLPEREAAALLGAVESALGYRQ</sequence>
<dbReference type="EMBL" id="RKHL01000001">
    <property type="protein sequence ID" value="ROR83490.1"/>
    <property type="molecule type" value="Genomic_DNA"/>
</dbReference>
<dbReference type="InterPro" id="IPR007434">
    <property type="entry name" value="FemAB-like"/>
</dbReference>
<dbReference type="Proteomes" id="UP000266915">
    <property type="component" value="Unassembled WGS sequence"/>
</dbReference>
<organism evidence="1 2">
    <name type="scientific">Plantibacter flavus</name>
    <dbReference type="NCBI Taxonomy" id="150123"/>
    <lineage>
        <taxon>Bacteria</taxon>
        <taxon>Bacillati</taxon>
        <taxon>Actinomycetota</taxon>
        <taxon>Actinomycetes</taxon>
        <taxon>Micrococcales</taxon>
        <taxon>Microbacteriaceae</taxon>
        <taxon>Plantibacter</taxon>
    </lineage>
</organism>
<dbReference type="AlphaFoldDB" id="A0A3N2C7T2"/>
<proteinExistence type="predicted"/>